<gene>
    <name evidence="7" type="ORF">BGZ99_009969</name>
</gene>
<evidence type="ECO:0008006" key="9">
    <source>
        <dbReference type="Google" id="ProtNLM"/>
    </source>
</evidence>
<dbReference type="GO" id="GO:0007059">
    <property type="term" value="P:chromosome segregation"/>
    <property type="evidence" value="ECO:0007669"/>
    <property type="project" value="InterPro"/>
</dbReference>
<evidence type="ECO:0000256" key="6">
    <source>
        <dbReference type="ARBA" id="ARBA00023328"/>
    </source>
</evidence>
<protein>
    <recommendedName>
        <fullName evidence="9">Centromere protein Chl4/mis15/CENP-N</fullName>
    </recommendedName>
</protein>
<name>A0A9P6RUW8_9FUNG</name>
<keyword evidence="4" id="KW-0158">Chromosome</keyword>
<evidence type="ECO:0000256" key="2">
    <source>
        <dbReference type="ARBA" id="ARBA00004584"/>
    </source>
</evidence>
<evidence type="ECO:0000313" key="7">
    <source>
        <dbReference type="EMBL" id="KAG0326172.1"/>
    </source>
</evidence>
<keyword evidence="8" id="KW-1185">Reference proteome</keyword>
<dbReference type="OrthoDB" id="6585699at2759"/>
<dbReference type="Pfam" id="PF05238">
    <property type="entry name" value="CENP-N"/>
    <property type="match status" value="1"/>
</dbReference>
<dbReference type="InterPro" id="IPR007902">
    <property type="entry name" value="Chl4/mis15/CENP-N"/>
</dbReference>
<sequence>MNSTLLGIDAIRYPDAIALRRIVNHHSKDALIDIALRWLDIYDITRVGGIAADNEDDSDDDQFNDYMLDNEDWQASVRRMTPEQYKAHVAKRYEDMREKASKRRVVDRMLNVDWSRGLNARQIAELDLTYYSEQPSLKNWRAMKLIFGEEGAQDRTKIDPQKIRKTLSHFLSPFIKHHAQVLQKQNMVWIRISVHDGLAPHVLPTSMNVVYFIWFKDSEYLLGSQMKVEWRDFILEALLRLFKAVEMEDWPLTGKSPTSLSELLLNKDSQGSHSRYRLHQLDDNPLSSGPKKRKIEDLHQKYTKGMRDIHAEDLNKIATRERFVATEFGPNSQPSLQKVELQLNLPYTTESKEFSLGRITRQPFPIKIVLEGSNVIEGIRSLIPLGVAQNPMPRFLTELHSMATNSITVEADEQESSGQRITPTSAP</sequence>
<proteinExistence type="inferred from homology"/>
<comment type="caution">
    <text evidence="7">The sequence shown here is derived from an EMBL/GenBank/DDBJ whole genome shotgun (WGS) entry which is preliminary data.</text>
</comment>
<dbReference type="GO" id="GO:0034080">
    <property type="term" value="P:CENP-A containing chromatin assembly"/>
    <property type="evidence" value="ECO:0007669"/>
    <property type="project" value="InterPro"/>
</dbReference>
<reference evidence="7" key="1">
    <citation type="journal article" date="2020" name="Fungal Divers.">
        <title>Resolving the Mortierellaceae phylogeny through synthesis of multi-gene phylogenetics and phylogenomics.</title>
        <authorList>
            <person name="Vandepol N."/>
            <person name="Liber J."/>
            <person name="Desiro A."/>
            <person name="Na H."/>
            <person name="Kennedy M."/>
            <person name="Barry K."/>
            <person name="Grigoriev I.V."/>
            <person name="Miller A.N."/>
            <person name="O'Donnell K."/>
            <person name="Stajich J.E."/>
            <person name="Bonito G."/>
        </authorList>
    </citation>
    <scope>NUCLEOTIDE SEQUENCE</scope>
    <source>
        <strain evidence="7">REB-010B</strain>
    </source>
</reference>
<evidence type="ECO:0000313" key="8">
    <source>
        <dbReference type="Proteomes" id="UP000738325"/>
    </source>
</evidence>
<dbReference type="AlphaFoldDB" id="A0A9P6RUW8"/>
<dbReference type="GO" id="GO:0000775">
    <property type="term" value="C:chromosome, centromeric region"/>
    <property type="evidence" value="ECO:0007669"/>
    <property type="project" value="UniProtKB-SubCell"/>
</dbReference>
<keyword evidence="5" id="KW-0539">Nucleus</keyword>
<dbReference type="GO" id="GO:0005654">
    <property type="term" value="C:nucleoplasm"/>
    <property type="evidence" value="ECO:0007669"/>
    <property type="project" value="TreeGrafter"/>
</dbReference>
<organism evidence="7 8">
    <name type="scientific">Dissophora globulifera</name>
    <dbReference type="NCBI Taxonomy" id="979702"/>
    <lineage>
        <taxon>Eukaryota</taxon>
        <taxon>Fungi</taxon>
        <taxon>Fungi incertae sedis</taxon>
        <taxon>Mucoromycota</taxon>
        <taxon>Mortierellomycotina</taxon>
        <taxon>Mortierellomycetes</taxon>
        <taxon>Mortierellales</taxon>
        <taxon>Mortierellaceae</taxon>
        <taxon>Dissophora</taxon>
    </lineage>
</organism>
<evidence type="ECO:0000256" key="5">
    <source>
        <dbReference type="ARBA" id="ARBA00023242"/>
    </source>
</evidence>
<dbReference type="InterPro" id="IPR052011">
    <property type="entry name" value="CENP-NAC/CAD_complex"/>
</dbReference>
<evidence type="ECO:0000256" key="1">
    <source>
        <dbReference type="ARBA" id="ARBA00004123"/>
    </source>
</evidence>
<dbReference type="PANTHER" id="PTHR46790:SF1">
    <property type="entry name" value="CENTROMERE PROTEIN N"/>
    <property type="match status" value="1"/>
</dbReference>
<dbReference type="EMBL" id="JAAAIP010000089">
    <property type="protein sequence ID" value="KAG0326172.1"/>
    <property type="molecule type" value="Genomic_DNA"/>
</dbReference>
<comment type="subcellular location">
    <subcellularLocation>
        <location evidence="2">Chromosome</location>
        <location evidence="2">Centromere</location>
    </subcellularLocation>
    <subcellularLocation>
        <location evidence="1">Nucleus</location>
    </subcellularLocation>
</comment>
<comment type="similarity">
    <text evidence="3">Belongs to the CENP-N/CHL4 family.</text>
</comment>
<evidence type="ECO:0000256" key="4">
    <source>
        <dbReference type="ARBA" id="ARBA00022454"/>
    </source>
</evidence>
<dbReference type="PANTHER" id="PTHR46790">
    <property type="entry name" value="CENTROMERE PROTEIN N"/>
    <property type="match status" value="1"/>
</dbReference>
<accession>A0A9P6RUW8</accession>
<evidence type="ECO:0000256" key="3">
    <source>
        <dbReference type="ARBA" id="ARBA00005566"/>
    </source>
</evidence>
<dbReference type="Proteomes" id="UP000738325">
    <property type="component" value="Unassembled WGS sequence"/>
</dbReference>
<keyword evidence="6" id="KW-0137">Centromere</keyword>